<sequence length="57" mass="6300">MILKKLLSVEPIHADRKGKTQVEVTLDLKLVFNTNAVLSFPPATCKSVGTTYCCYTL</sequence>
<dbReference type="AlphaFoldDB" id="A0A380FC63"/>
<evidence type="ECO:0000313" key="2">
    <source>
        <dbReference type="Proteomes" id="UP000255277"/>
    </source>
</evidence>
<gene>
    <name evidence="1" type="ORF">NCTC12195_00327</name>
</gene>
<dbReference type="Proteomes" id="UP000255277">
    <property type="component" value="Unassembled WGS sequence"/>
</dbReference>
<dbReference type="EMBL" id="UHDK01000001">
    <property type="protein sequence ID" value="SUM30926.1"/>
    <property type="molecule type" value="Genomic_DNA"/>
</dbReference>
<name>A0A380FC63_STAGA</name>
<organism evidence="1 2">
    <name type="scientific">Staphylococcus gallinarum</name>
    <dbReference type="NCBI Taxonomy" id="1293"/>
    <lineage>
        <taxon>Bacteria</taxon>
        <taxon>Bacillati</taxon>
        <taxon>Bacillota</taxon>
        <taxon>Bacilli</taxon>
        <taxon>Bacillales</taxon>
        <taxon>Staphylococcaceae</taxon>
        <taxon>Staphylococcus</taxon>
    </lineage>
</organism>
<proteinExistence type="predicted"/>
<evidence type="ECO:0000313" key="1">
    <source>
        <dbReference type="EMBL" id="SUM30926.1"/>
    </source>
</evidence>
<accession>A0A380FC63</accession>
<reference evidence="1 2" key="1">
    <citation type="submission" date="2018-06" db="EMBL/GenBank/DDBJ databases">
        <authorList>
            <consortium name="Pathogen Informatics"/>
            <person name="Doyle S."/>
        </authorList>
    </citation>
    <scope>NUCLEOTIDE SEQUENCE [LARGE SCALE GENOMIC DNA]</scope>
    <source>
        <strain evidence="1 2">NCTC12195</strain>
    </source>
</reference>
<protein>
    <submittedName>
        <fullName evidence="1">Putative primase</fullName>
    </submittedName>
</protein>